<dbReference type="Proteomes" id="UP001359559">
    <property type="component" value="Unassembled WGS sequence"/>
</dbReference>
<keyword evidence="1" id="KW-0472">Membrane</keyword>
<evidence type="ECO:0000256" key="1">
    <source>
        <dbReference type="SAM" id="Phobius"/>
    </source>
</evidence>
<proteinExistence type="predicted"/>
<evidence type="ECO:0000313" key="3">
    <source>
        <dbReference type="Proteomes" id="UP001359559"/>
    </source>
</evidence>
<accession>A0AAN9JQK1</accession>
<dbReference type="AlphaFoldDB" id="A0AAN9JQK1"/>
<evidence type="ECO:0008006" key="4">
    <source>
        <dbReference type="Google" id="ProtNLM"/>
    </source>
</evidence>
<feature type="transmembrane region" description="Helical" evidence="1">
    <location>
        <begin position="33"/>
        <end position="55"/>
    </location>
</feature>
<keyword evidence="1" id="KW-0812">Transmembrane</keyword>
<keyword evidence="1" id="KW-1133">Transmembrane helix</keyword>
<comment type="caution">
    <text evidence="2">The sequence shown here is derived from an EMBL/GenBank/DDBJ whole genome shotgun (WGS) entry which is preliminary data.</text>
</comment>
<name>A0AAN9JQK1_CLITE</name>
<evidence type="ECO:0000313" key="2">
    <source>
        <dbReference type="EMBL" id="KAK7301942.1"/>
    </source>
</evidence>
<protein>
    <recommendedName>
        <fullName evidence="4">Transmembrane protein</fullName>
    </recommendedName>
</protein>
<dbReference type="EMBL" id="JAYKXN010000003">
    <property type="protein sequence ID" value="KAK7301942.1"/>
    <property type="molecule type" value="Genomic_DNA"/>
</dbReference>
<organism evidence="2 3">
    <name type="scientific">Clitoria ternatea</name>
    <name type="common">Butterfly pea</name>
    <dbReference type="NCBI Taxonomy" id="43366"/>
    <lineage>
        <taxon>Eukaryota</taxon>
        <taxon>Viridiplantae</taxon>
        <taxon>Streptophyta</taxon>
        <taxon>Embryophyta</taxon>
        <taxon>Tracheophyta</taxon>
        <taxon>Spermatophyta</taxon>
        <taxon>Magnoliopsida</taxon>
        <taxon>eudicotyledons</taxon>
        <taxon>Gunneridae</taxon>
        <taxon>Pentapetalae</taxon>
        <taxon>rosids</taxon>
        <taxon>fabids</taxon>
        <taxon>Fabales</taxon>
        <taxon>Fabaceae</taxon>
        <taxon>Papilionoideae</taxon>
        <taxon>50 kb inversion clade</taxon>
        <taxon>NPAAA clade</taxon>
        <taxon>indigoferoid/millettioid clade</taxon>
        <taxon>Phaseoleae</taxon>
        <taxon>Clitoria</taxon>
    </lineage>
</organism>
<gene>
    <name evidence="2" type="ORF">RJT34_12819</name>
</gene>
<reference evidence="2 3" key="1">
    <citation type="submission" date="2024-01" db="EMBL/GenBank/DDBJ databases">
        <title>The genomes of 5 underutilized Papilionoideae crops provide insights into root nodulation and disease resistance.</title>
        <authorList>
            <person name="Yuan L."/>
        </authorList>
    </citation>
    <scope>NUCLEOTIDE SEQUENCE [LARGE SCALE GENOMIC DNA]</scope>
    <source>
        <strain evidence="2">LY-2023</strain>
        <tissue evidence="2">Leaf</tissue>
    </source>
</reference>
<keyword evidence="3" id="KW-1185">Reference proteome</keyword>
<sequence length="79" mass="8973">MVGGSVLTGLGGELDYVRALKVQRRMEKRQVVFSLRHMLVMLLALNMCLILRMFLDSDETLANNTVEVGVNSKRERHVI</sequence>